<feature type="domain" description="SAP" evidence="2">
    <location>
        <begin position="10"/>
        <end position="44"/>
    </location>
</feature>
<dbReference type="PROSITE" id="PS50800">
    <property type="entry name" value="SAP"/>
    <property type="match status" value="1"/>
</dbReference>
<dbReference type="InterPro" id="IPR036361">
    <property type="entry name" value="SAP_dom_sf"/>
</dbReference>
<accession>A0AAW1MIT0</accession>
<organism evidence="3 4">
    <name type="scientific">Popillia japonica</name>
    <name type="common">Japanese beetle</name>
    <dbReference type="NCBI Taxonomy" id="7064"/>
    <lineage>
        <taxon>Eukaryota</taxon>
        <taxon>Metazoa</taxon>
        <taxon>Ecdysozoa</taxon>
        <taxon>Arthropoda</taxon>
        <taxon>Hexapoda</taxon>
        <taxon>Insecta</taxon>
        <taxon>Pterygota</taxon>
        <taxon>Neoptera</taxon>
        <taxon>Endopterygota</taxon>
        <taxon>Coleoptera</taxon>
        <taxon>Polyphaga</taxon>
        <taxon>Scarabaeiformia</taxon>
        <taxon>Scarabaeidae</taxon>
        <taxon>Rutelinae</taxon>
        <taxon>Popillia</taxon>
    </lineage>
</organism>
<dbReference type="InterPro" id="IPR036514">
    <property type="entry name" value="SGNH_hydro_sf"/>
</dbReference>
<dbReference type="Pfam" id="PF02037">
    <property type="entry name" value="SAP"/>
    <property type="match status" value="1"/>
</dbReference>
<dbReference type="SMART" id="SM00513">
    <property type="entry name" value="SAP"/>
    <property type="match status" value="1"/>
</dbReference>
<dbReference type="SUPFAM" id="SSF68906">
    <property type="entry name" value="SAP domain"/>
    <property type="match status" value="1"/>
</dbReference>
<name>A0AAW1MIT0_POPJA</name>
<evidence type="ECO:0000259" key="2">
    <source>
        <dbReference type="PROSITE" id="PS50800"/>
    </source>
</evidence>
<comment type="caution">
    <text evidence="3">The sequence shown here is derived from an EMBL/GenBank/DDBJ whole genome shotgun (WGS) entry which is preliminary data.</text>
</comment>
<feature type="region of interest" description="Disordered" evidence="1">
    <location>
        <begin position="113"/>
        <end position="142"/>
    </location>
</feature>
<dbReference type="SUPFAM" id="SSF52266">
    <property type="entry name" value="SGNH hydrolase"/>
    <property type="match status" value="1"/>
</dbReference>
<dbReference type="AlphaFoldDB" id="A0AAW1MIT0"/>
<dbReference type="Gene3D" id="3.40.50.1110">
    <property type="entry name" value="SGNH hydrolase"/>
    <property type="match status" value="1"/>
</dbReference>
<dbReference type="EMBL" id="JASPKY010000030">
    <property type="protein sequence ID" value="KAK9747446.1"/>
    <property type="molecule type" value="Genomic_DNA"/>
</dbReference>
<evidence type="ECO:0000256" key="1">
    <source>
        <dbReference type="SAM" id="MobiDB-lite"/>
    </source>
</evidence>
<reference evidence="3 4" key="1">
    <citation type="journal article" date="2024" name="BMC Genomics">
        <title>De novo assembly and annotation of Popillia japonica's genome with initial clues to its potential as an invasive pest.</title>
        <authorList>
            <person name="Cucini C."/>
            <person name="Boschi S."/>
            <person name="Funari R."/>
            <person name="Cardaioli E."/>
            <person name="Iannotti N."/>
            <person name="Marturano G."/>
            <person name="Paoli F."/>
            <person name="Bruttini M."/>
            <person name="Carapelli A."/>
            <person name="Frati F."/>
            <person name="Nardi F."/>
        </authorList>
    </citation>
    <scope>NUCLEOTIDE SEQUENCE [LARGE SCALE GENOMIC DNA]</scope>
    <source>
        <strain evidence="3">DMR45628</strain>
    </source>
</reference>
<feature type="compositionally biased region" description="Basic and acidic residues" evidence="1">
    <location>
        <begin position="114"/>
        <end position="125"/>
    </location>
</feature>
<keyword evidence="4" id="KW-1185">Reference proteome</keyword>
<proteinExistence type="predicted"/>
<dbReference type="InterPro" id="IPR003034">
    <property type="entry name" value="SAP_dom"/>
</dbReference>
<dbReference type="Proteomes" id="UP001458880">
    <property type="component" value="Unassembled WGS sequence"/>
</dbReference>
<protein>
    <recommendedName>
        <fullName evidence="2">SAP domain-containing protein</fullName>
    </recommendedName>
</protein>
<gene>
    <name evidence="3" type="ORF">QE152_g5231</name>
</gene>
<evidence type="ECO:0000313" key="4">
    <source>
        <dbReference type="Proteomes" id="UP001458880"/>
    </source>
</evidence>
<dbReference type="Gene3D" id="1.10.720.30">
    <property type="entry name" value="SAP domain"/>
    <property type="match status" value="1"/>
</dbReference>
<evidence type="ECO:0000313" key="3">
    <source>
        <dbReference type="EMBL" id="KAK9747446.1"/>
    </source>
</evidence>
<sequence length="318" mass="36912">MTGNSKQTDIDDLKLDQLRMELKKRTLDHTGRKVVLAKRLKEALKSNYIIDDDEDSFSSTSTTVDIRTHRNRTKRTTHNFLRVMNCIEALKKRIQFMEITLTKLKISCKKKARLSKESTTPDKQSETNISKGKSKIDESRKRHHVDCEKIAKKKLLLLADNQGRNCTKLLTEATDSNEDMKNCEFMTIFKPNAKFRNVTDNLEELTENFGRQDHVVVITGSNDITAGTELERSVLDRMKLISNKTNVMVVSVSGFYHNSTFRHQVYDFNNRLRNYCRSEYNTRFLDTNKLLSRGNLSRDGIHLNKSGKLELMRWNTPK</sequence>